<proteinExistence type="predicted"/>
<dbReference type="Proteomes" id="UP000054564">
    <property type="component" value="Unassembled WGS sequence"/>
</dbReference>
<evidence type="ECO:0000313" key="1">
    <source>
        <dbReference type="EMBL" id="KNE92135.1"/>
    </source>
</evidence>
<evidence type="ECO:0000313" key="2">
    <source>
        <dbReference type="Proteomes" id="UP000054564"/>
    </source>
</evidence>
<organism evidence="1 2">
    <name type="scientific">Puccinia striiformis f. sp. tritici PST-78</name>
    <dbReference type="NCBI Taxonomy" id="1165861"/>
    <lineage>
        <taxon>Eukaryota</taxon>
        <taxon>Fungi</taxon>
        <taxon>Dikarya</taxon>
        <taxon>Basidiomycota</taxon>
        <taxon>Pucciniomycotina</taxon>
        <taxon>Pucciniomycetes</taxon>
        <taxon>Pucciniales</taxon>
        <taxon>Pucciniaceae</taxon>
        <taxon>Puccinia</taxon>
    </lineage>
</organism>
<reference evidence="2" key="1">
    <citation type="submission" date="2014-03" db="EMBL/GenBank/DDBJ databases">
        <title>The Genome Sequence of Puccinia striiformis f. sp. tritici PST-78.</title>
        <authorList>
            <consortium name="The Broad Institute Genome Sequencing Platform"/>
            <person name="Cuomo C."/>
            <person name="Hulbert S."/>
            <person name="Chen X."/>
            <person name="Walker B."/>
            <person name="Young S.K."/>
            <person name="Zeng Q."/>
            <person name="Gargeya S."/>
            <person name="Fitzgerald M."/>
            <person name="Haas B."/>
            <person name="Abouelleil A."/>
            <person name="Alvarado L."/>
            <person name="Arachchi H.M."/>
            <person name="Berlin A.M."/>
            <person name="Chapman S.B."/>
            <person name="Goldberg J."/>
            <person name="Griggs A."/>
            <person name="Gujja S."/>
            <person name="Hansen M."/>
            <person name="Howarth C."/>
            <person name="Imamovic A."/>
            <person name="Larimer J."/>
            <person name="McCowan C."/>
            <person name="Montmayeur A."/>
            <person name="Murphy C."/>
            <person name="Neiman D."/>
            <person name="Pearson M."/>
            <person name="Priest M."/>
            <person name="Roberts A."/>
            <person name="Saif S."/>
            <person name="Shea T."/>
            <person name="Sisk P."/>
            <person name="Sykes S."/>
            <person name="Wortman J."/>
            <person name="Nusbaum C."/>
            <person name="Birren B."/>
        </authorList>
    </citation>
    <scope>NUCLEOTIDE SEQUENCE [LARGE SCALE GENOMIC DNA]</scope>
    <source>
        <strain evidence="2">race PST-78</strain>
    </source>
</reference>
<dbReference type="AlphaFoldDB" id="A0A0L0UYN8"/>
<dbReference type="EMBL" id="AJIL01000174">
    <property type="protein sequence ID" value="KNE92135.1"/>
    <property type="molecule type" value="Genomic_DNA"/>
</dbReference>
<comment type="caution">
    <text evidence="1">The sequence shown here is derived from an EMBL/GenBank/DDBJ whole genome shotgun (WGS) entry which is preliminary data.</text>
</comment>
<gene>
    <name evidence="1" type="ORF">PSTG_14469</name>
</gene>
<accession>A0A0L0UYN8</accession>
<keyword evidence="2" id="KW-1185">Reference proteome</keyword>
<protein>
    <submittedName>
        <fullName evidence="1">Uncharacterized protein</fullName>
    </submittedName>
</protein>
<sequence length="101" mass="10604">MKVVAKKAEAELQEAKQEAALAVIAAGVNITKANTLATAATATTIQKGPKKFSGSRGAMAEHSWELLPCSAITTEEDSSQGCYKSILNHQDPIDPLHVPSS</sequence>
<name>A0A0L0UYN8_9BASI</name>